<evidence type="ECO:0000313" key="3">
    <source>
        <dbReference type="EMBL" id="GAA4438588.1"/>
    </source>
</evidence>
<dbReference type="InterPro" id="IPR001789">
    <property type="entry name" value="Sig_transdc_resp-reg_receiver"/>
</dbReference>
<proteinExistence type="predicted"/>
<feature type="modified residue" description="4-aspartylphosphate" evidence="1">
    <location>
        <position position="60"/>
    </location>
</feature>
<dbReference type="SUPFAM" id="SSF52172">
    <property type="entry name" value="CheY-like"/>
    <property type="match status" value="1"/>
</dbReference>
<feature type="domain" description="Response regulatory" evidence="2">
    <location>
        <begin position="7"/>
        <end position="120"/>
    </location>
</feature>
<dbReference type="GO" id="GO:0003677">
    <property type="term" value="F:DNA binding"/>
    <property type="evidence" value="ECO:0007669"/>
    <property type="project" value="UniProtKB-KW"/>
</dbReference>
<dbReference type="InterPro" id="IPR007492">
    <property type="entry name" value="LytTR_DNA-bd_dom"/>
</dbReference>
<accession>A0ABP8LZE0</accession>
<dbReference type="Gene3D" id="3.40.50.2300">
    <property type="match status" value="1"/>
</dbReference>
<dbReference type="InterPro" id="IPR011006">
    <property type="entry name" value="CheY-like_superfamily"/>
</dbReference>
<dbReference type="SMART" id="SM00448">
    <property type="entry name" value="REC"/>
    <property type="match status" value="1"/>
</dbReference>
<dbReference type="EMBL" id="BAABEY010000020">
    <property type="protein sequence ID" value="GAA4438588.1"/>
    <property type="molecule type" value="Genomic_DNA"/>
</dbReference>
<organism evidence="3 4">
    <name type="scientific">Ravibacter arvi</name>
    <dbReference type="NCBI Taxonomy" id="2051041"/>
    <lineage>
        <taxon>Bacteria</taxon>
        <taxon>Pseudomonadati</taxon>
        <taxon>Bacteroidota</taxon>
        <taxon>Cytophagia</taxon>
        <taxon>Cytophagales</taxon>
        <taxon>Spirosomataceae</taxon>
        <taxon>Ravibacter</taxon>
    </lineage>
</organism>
<reference evidence="4" key="1">
    <citation type="journal article" date="2019" name="Int. J. Syst. Evol. Microbiol.">
        <title>The Global Catalogue of Microorganisms (GCM) 10K type strain sequencing project: providing services to taxonomists for standard genome sequencing and annotation.</title>
        <authorList>
            <consortium name="The Broad Institute Genomics Platform"/>
            <consortium name="The Broad Institute Genome Sequencing Center for Infectious Disease"/>
            <person name="Wu L."/>
            <person name="Ma J."/>
        </authorList>
    </citation>
    <scope>NUCLEOTIDE SEQUENCE [LARGE SCALE GENOMIC DNA]</scope>
    <source>
        <strain evidence="4">JCM 31920</strain>
    </source>
</reference>
<gene>
    <name evidence="3" type="ORF">GCM10023091_19350</name>
</gene>
<keyword evidence="3" id="KW-0238">DNA-binding</keyword>
<dbReference type="Pfam" id="PF00072">
    <property type="entry name" value="Response_reg"/>
    <property type="match status" value="1"/>
</dbReference>
<protein>
    <submittedName>
        <fullName evidence="3">LytTR family DNA-binding domain-containing protein</fullName>
    </submittedName>
</protein>
<comment type="caution">
    <text evidence="3">The sequence shown here is derived from an EMBL/GenBank/DDBJ whole genome shotgun (WGS) entry which is preliminary data.</text>
</comment>
<sequence length="262" mass="30342">MKTMKMRAVIIEDEELIAHELKQKVREVAPDLEIAATLPSLKVARRWLMQNAEPDLWLMDVQLSDGVSFKLFEEFSLGAPVVFTTAYDEYAVRAFKVNGVDYLLKPIENDELAKAVGKCRDIINTRQQYPAVVKDLLKSLQGEGRSGYTRYKQKFIVHTRDGWRPVNTDAVAAFEKDTLYYLHTFKGERFILSFESMDEIEELLDPGRFYRANRQWIISSEAIKTVRPLDNFKLVVTLSQPANRQIDISREKASAFKKWLDR</sequence>
<dbReference type="PROSITE" id="PS50110">
    <property type="entry name" value="RESPONSE_REGULATORY"/>
    <property type="match status" value="1"/>
</dbReference>
<dbReference type="Pfam" id="PF04397">
    <property type="entry name" value="LytTR"/>
    <property type="match status" value="1"/>
</dbReference>
<evidence type="ECO:0000259" key="2">
    <source>
        <dbReference type="PROSITE" id="PS50110"/>
    </source>
</evidence>
<dbReference type="Gene3D" id="2.40.50.1020">
    <property type="entry name" value="LytTr DNA-binding domain"/>
    <property type="match status" value="1"/>
</dbReference>
<dbReference type="RefSeq" id="WP_345028379.1">
    <property type="nucleotide sequence ID" value="NZ_BAABEY010000020.1"/>
</dbReference>
<dbReference type="Proteomes" id="UP001501508">
    <property type="component" value="Unassembled WGS sequence"/>
</dbReference>
<keyword evidence="1" id="KW-0597">Phosphoprotein</keyword>
<evidence type="ECO:0000313" key="4">
    <source>
        <dbReference type="Proteomes" id="UP001501508"/>
    </source>
</evidence>
<evidence type="ECO:0000256" key="1">
    <source>
        <dbReference type="PROSITE-ProRule" id="PRU00169"/>
    </source>
</evidence>
<dbReference type="PANTHER" id="PTHR37299:SF1">
    <property type="entry name" value="STAGE 0 SPORULATION PROTEIN A HOMOLOG"/>
    <property type="match status" value="1"/>
</dbReference>
<dbReference type="SMART" id="SM00850">
    <property type="entry name" value="LytTR"/>
    <property type="match status" value="1"/>
</dbReference>
<dbReference type="InterPro" id="IPR046947">
    <property type="entry name" value="LytR-like"/>
</dbReference>
<keyword evidence="4" id="KW-1185">Reference proteome</keyword>
<name>A0ABP8LZE0_9BACT</name>
<dbReference type="PANTHER" id="PTHR37299">
    <property type="entry name" value="TRANSCRIPTIONAL REGULATOR-RELATED"/>
    <property type="match status" value="1"/>
</dbReference>